<evidence type="ECO:0000313" key="3">
    <source>
        <dbReference type="Proteomes" id="UP000570474"/>
    </source>
</evidence>
<dbReference type="Pfam" id="PF09982">
    <property type="entry name" value="LpxR"/>
    <property type="match status" value="1"/>
</dbReference>
<reference evidence="2 3" key="1">
    <citation type="submission" date="2020-04" db="EMBL/GenBank/DDBJ databases">
        <authorList>
            <person name="Yin C."/>
        </authorList>
    </citation>
    <scope>NUCLEOTIDE SEQUENCE [LARGE SCALE GENOMIC DNA]</scope>
    <source>
        <strain evidence="2 3">Ae27</strain>
    </source>
</reference>
<keyword evidence="1" id="KW-0732">Signal</keyword>
<dbReference type="EMBL" id="JABAIA010000001">
    <property type="protein sequence ID" value="NLR65109.1"/>
    <property type="molecule type" value="Genomic_DNA"/>
</dbReference>
<dbReference type="InterPro" id="IPR037107">
    <property type="entry name" value="Put_OMP_sf"/>
</dbReference>
<feature type="signal peptide" evidence="1">
    <location>
        <begin position="1"/>
        <end position="20"/>
    </location>
</feature>
<organism evidence="2 3">
    <name type="scientific">Chitinophaga varians</name>
    <dbReference type="NCBI Taxonomy" id="2202339"/>
    <lineage>
        <taxon>Bacteria</taxon>
        <taxon>Pseudomonadati</taxon>
        <taxon>Bacteroidota</taxon>
        <taxon>Chitinophagia</taxon>
        <taxon>Chitinophagales</taxon>
        <taxon>Chitinophagaceae</taxon>
        <taxon>Chitinophaga</taxon>
    </lineage>
</organism>
<accession>A0A847RDH2</accession>
<name>A0A847RDH2_9BACT</name>
<evidence type="ECO:0000313" key="2">
    <source>
        <dbReference type="EMBL" id="NLR65109.1"/>
    </source>
</evidence>
<keyword evidence="3" id="KW-1185">Reference proteome</keyword>
<protein>
    <submittedName>
        <fullName evidence="2">Lipid A deacylase LpxR family protein</fullName>
    </submittedName>
</protein>
<dbReference type="InterPro" id="IPR018707">
    <property type="entry name" value="LpxR"/>
</dbReference>
<comment type="caution">
    <text evidence="2">The sequence shown here is derived from an EMBL/GenBank/DDBJ whole genome shotgun (WGS) entry which is preliminary data.</text>
</comment>
<proteinExistence type="predicted"/>
<dbReference type="RefSeq" id="WP_168871022.1">
    <property type="nucleotide sequence ID" value="NZ_JABAIA010000001.1"/>
</dbReference>
<dbReference type="AlphaFoldDB" id="A0A847RDH2"/>
<sequence length="336" mass="37916">MKFFLWGIFICLSTLPAVQAQITQNATRQLRINEDDDFFNVWGRGTDRGYSNGTAIGYVYMKKKKSTFIDKWIFPKAGPYSVNVFEWDLMQVMITPDQIADSTFDPGDFYYAGALFATHGLTSYNPAKKFLVHTELVFGVLGPWAGAEQTQRLVHRLIHYQEPEGWGNQVPNAPLLNYNAYFEKMLWNPVKSVEALGGIEAQAGTMMTSLGAWVYGRYGLINPYFGALDLNAATRRKFQLYIFARPRFSLNLFNALLQGGIFKSTDTNFEELSNQQTSHMRRFTIGMDYGVGIGIGRTSIRYTQQTATAWMSGTGKHSVGNITLLIPLSKATYFPQ</sequence>
<feature type="chain" id="PRO_5032885376" evidence="1">
    <location>
        <begin position="21"/>
        <end position="336"/>
    </location>
</feature>
<evidence type="ECO:0000256" key="1">
    <source>
        <dbReference type="SAM" id="SignalP"/>
    </source>
</evidence>
<dbReference type="Proteomes" id="UP000570474">
    <property type="component" value="Unassembled WGS sequence"/>
</dbReference>
<gene>
    <name evidence="2" type="ORF">HGH92_12400</name>
</gene>
<dbReference type="Gene3D" id="2.40.128.140">
    <property type="entry name" value="Outer membrane protein"/>
    <property type="match status" value="1"/>
</dbReference>